<reference evidence="2 3" key="1">
    <citation type="submission" date="2018-08" db="EMBL/GenBank/DDBJ databases">
        <title>Genomic Encyclopedia of Type Strains, Phase IV (KMG-IV): sequencing the most valuable type-strain genomes for metagenomic binning, comparative biology and taxonomic classification.</title>
        <authorList>
            <person name="Goeker M."/>
        </authorList>
    </citation>
    <scope>NUCLEOTIDE SEQUENCE [LARGE SCALE GENOMIC DNA]</scope>
    <source>
        <strain evidence="2 3">BW863</strain>
    </source>
</reference>
<keyword evidence="1" id="KW-0812">Transmembrane</keyword>
<dbReference type="Proteomes" id="UP000256900">
    <property type="component" value="Unassembled WGS sequence"/>
</dbReference>
<keyword evidence="1" id="KW-1133">Transmembrane helix</keyword>
<keyword evidence="3" id="KW-1185">Reference proteome</keyword>
<dbReference type="EMBL" id="QUMO01000004">
    <property type="protein sequence ID" value="REF84704.1"/>
    <property type="molecule type" value="Genomic_DNA"/>
</dbReference>
<protein>
    <recommendedName>
        <fullName evidence="4">SxtJ</fullName>
    </recommendedName>
</protein>
<proteinExistence type="predicted"/>
<feature type="transmembrane region" description="Helical" evidence="1">
    <location>
        <begin position="67"/>
        <end position="87"/>
    </location>
</feature>
<evidence type="ECO:0000256" key="1">
    <source>
        <dbReference type="SAM" id="Phobius"/>
    </source>
</evidence>
<dbReference type="InterPro" id="IPR045781">
    <property type="entry name" value="SxtJ"/>
</dbReference>
<comment type="caution">
    <text evidence="2">The sequence shown here is derived from an EMBL/GenBank/DDBJ whole genome shotgun (WGS) entry which is preliminary data.</text>
</comment>
<feature type="transmembrane region" description="Helical" evidence="1">
    <location>
        <begin position="43"/>
        <end position="61"/>
    </location>
</feature>
<dbReference type="AlphaFoldDB" id="A0A3D9YQ88"/>
<organism evidence="2 3">
    <name type="scientific">Methylovirgula ligni</name>
    <dbReference type="NCBI Taxonomy" id="569860"/>
    <lineage>
        <taxon>Bacteria</taxon>
        <taxon>Pseudomonadati</taxon>
        <taxon>Pseudomonadota</taxon>
        <taxon>Alphaproteobacteria</taxon>
        <taxon>Hyphomicrobiales</taxon>
        <taxon>Beijerinckiaceae</taxon>
        <taxon>Methylovirgula</taxon>
    </lineage>
</organism>
<dbReference type="Pfam" id="PF19588">
    <property type="entry name" value="SxtJ"/>
    <property type="match status" value="1"/>
</dbReference>
<dbReference type="RefSeq" id="WP_245411330.1">
    <property type="nucleotide sequence ID" value="NZ_QUMO01000004.1"/>
</dbReference>
<accession>A0A3D9YQ88</accession>
<sequence>MDFWPQACQNTRQFNRAAGKLLTQTHETLTSFRKIEVSSNRRFGLTIGAVLLALTFLPLLHHRAPHWWLLAVAAIFLIAGAAFPAILAWPNRIWFKFGLALNTIVSPIVMGGLFFGAVVPIGWLMRRSGEDILGLRLAPEASTYWITRDPPGPPSGSLGKQF</sequence>
<keyword evidence="1" id="KW-0472">Membrane</keyword>
<name>A0A3D9YQ88_9HYPH</name>
<feature type="transmembrane region" description="Helical" evidence="1">
    <location>
        <begin position="99"/>
        <end position="125"/>
    </location>
</feature>
<evidence type="ECO:0000313" key="2">
    <source>
        <dbReference type="EMBL" id="REF84704.1"/>
    </source>
</evidence>
<evidence type="ECO:0000313" key="3">
    <source>
        <dbReference type="Proteomes" id="UP000256900"/>
    </source>
</evidence>
<gene>
    <name evidence="2" type="ORF">DES32_2817</name>
</gene>
<evidence type="ECO:0008006" key="4">
    <source>
        <dbReference type="Google" id="ProtNLM"/>
    </source>
</evidence>